<comment type="caution">
    <text evidence="2">The sequence shown here is derived from an EMBL/GenBank/DDBJ whole genome shotgun (WGS) entry which is preliminary data.</text>
</comment>
<feature type="region of interest" description="Disordered" evidence="1">
    <location>
        <begin position="372"/>
        <end position="419"/>
    </location>
</feature>
<reference evidence="2" key="1">
    <citation type="submission" date="2023-03" db="EMBL/GenBank/DDBJ databases">
        <title>Massive genome expansion in bonnet fungi (Mycena s.s.) driven by repeated elements and novel gene families across ecological guilds.</title>
        <authorList>
            <consortium name="Lawrence Berkeley National Laboratory"/>
            <person name="Harder C.B."/>
            <person name="Miyauchi S."/>
            <person name="Viragh M."/>
            <person name="Kuo A."/>
            <person name="Thoen E."/>
            <person name="Andreopoulos B."/>
            <person name="Lu D."/>
            <person name="Skrede I."/>
            <person name="Drula E."/>
            <person name="Henrissat B."/>
            <person name="Morin E."/>
            <person name="Kohler A."/>
            <person name="Barry K."/>
            <person name="LaButti K."/>
            <person name="Morin E."/>
            <person name="Salamov A."/>
            <person name="Lipzen A."/>
            <person name="Mereny Z."/>
            <person name="Hegedus B."/>
            <person name="Baldrian P."/>
            <person name="Stursova M."/>
            <person name="Weitz H."/>
            <person name="Taylor A."/>
            <person name="Grigoriev I.V."/>
            <person name="Nagy L.G."/>
            <person name="Martin F."/>
            <person name="Kauserud H."/>
        </authorList>
    </citation>
    <scope>NUCLEOTIDE SEQUENCE</scope>
    <source>
        <strain evidence="2">CBHHK002</strain>
    </source>
</reference>
<keyword evidence="3" id="KW-1185">Reference proteome</keyword>
<sequence length="419" mass="46414">MGQTHPHIFQLARQSEKALGDECARADTTEKRAALADSTNHPGRGRPKKRCRRTRVVPSDDENTPNDDKAEEDDNSEDKIHRANHKYVITEGWWFSGTVESVLETKLSHSYEEKNRFTNNSQRKQGEMRAARELLPEELRDDLRKEWCLGLLDRKFDKGMSRQRSNTSSRLRNEIEAVFSTHLKALDPERFKDVSDVLDEHASSADLIGGKKNRWVDIHNPKTFLHSKLIMHVAAAIIFGKQKARALATGKGSGSTSKCMQDIHQIFGTTPGIICNAAIATLWTLSADVTLRKQGQQTGVNWHLFGEQIHEWLLNGLCERHEPVLRLFCEWDNELFLENKASLGAALGTGQASVEDLQEALNALRRTRVVEIDGSSMGERDEASGAAGADGMDGDGDGSENGAGDGSQADDSGDSSQSP</sequence>
<dbReference type="Proteomes" id="UP001218218">
    <property type="component" value="Unassembled WGS sequence"/>
</dbReference>
<dbReference type="AlphaFoldDB" id="A0AAD6ZFX4"/>
<proteinExistence type="predicted"/>
<evidence type="ECO:0000256" key="1">
    <source>
        <dbReference type="SAM" id="MobiDB-lite"/>
    </source>
</evidence>
<gene>
    <name evidence="2" type="ORF">DFH08DRAFT_818804</name>
</gene>
<organism evidence="2 3">
    <name type="scientific">Mycena albidolilacea</name>
    <dbReference type="NCBI Taxonomy" id="1033008"/>
    <lineage>
        <taxon>Eukaryota</taxon>
        <taxon>Fungi</taxon>
        <taxon>Dikarya</taxon>
        <taxon>Basidiomycota</taxon>
        <taxon>Agaricomycotina</taxon>
        <taxon>Agaricomycetes</taxon>
        <taxon>Agaricomycetidae</taxon>
        <taxon>Agaricales</taxon>
        <taxon>Marasmiineae</taxon>
        <taxon>Mycenaceae</taxon>
        <taxon>Mycena</taxon>
    </lineage>
</organism>
<accession>A0AAD6ZFX4</accession>
<name>A0AAD6ZFX4_9AGAR</name>
<protein>
    <submittedName>
        <fullName evidence="2">Uncharacterized protein</fullName>
    </submittedName>
</protein>
<evidence type="ECO:0000313" key="3">
    <source>
        <dbReference type="Proteomes" id="UP001218218"/>
    </source>
</evidence>
<feature type="region of interest" description="Disordered" evidence="1">
    <location>
        <begin position="31"/>
        <end position="78"/>
    </location>
</feature>
<feature type="compositionally biased region" description="Low complexity" evidence="1">
    <location>
        <begin position="406"/>
        <end position="419"/>
    </location>
</feature>
<dbReference type="EMBL" id="JARIHO010000052">
    <property type="protein sequence ID" value="KAJ7320982.1"/>
    <property type="molecule type" value="Genomic_DNA"/>
</dbReference>
<dbReference type="InterPro" id="IPR046521">
    <property type="entry name" value="DUF6698"/>
</dbReference>
<dbReference type="Pfam" id="PF20414">
    <property type="entry name" value="DUF6698"/>
    <property type="match status" value="1"/>
</dbReference>
<feature type="compositionally biased region" description="Basic residues" evidence="1">
    <location>
        <begin position="43"/>
        <end position="55"/>
    </location>
</feature>
<feature type="compositionally biased region" description="Acidic residues" evidence="1">
    <location>
        <begin position="59"/>
        <end position="76"/>
    </location>
</feature>
<evidence type="ECO:0000313" key="2">
    <source>
        <dbReference type="EMBL" id="KAJ7320982.1"/>
    </source>
</evidence>